<dbReference type="AlphaFoldDB" id="A0A2G6E0N0"/>
<dbReference type="SUPFAM" id="SSF53697">
    <property type="entry name" value="SIS domain"/>
    <property type="match status" value="1"/>
</dbReference>
<dbReference type="GO" id="GO:0097367">
    <property type="term" value="F:carbohydrate derivative binding"/>
    <property type="evidence" value="ECO:0007669"/>
    <property type="project" value="InterPro"/>
</dbReference>
<dbReference type="Proteomes" id="UP000229740">
    <property type="component" value="Unassembled WGS sequence"/>
</dbReference>
<comment type="caution">
    <text evidence="1">The sequence shown here is derived from an EMBL/GenBank/DDBJ whole genome shotgun (WGS) entry which is preliminary data.</text>
</comment>
<dbReference type="EMBL" id="PDPS01000054">
    <property type="protein sequence ID" value="PID55636.1"/>
    <property type="molecule type" value="Genomic_DNA"/>
</dbReference>
<name>A0A2G6E0N0_9BACT</name>
<protein>
    <submittedName>
        <fullName evidence="1">Uncharacterized protein</fullName>
    </submittedName>
</protein>
<organism evidence="1 2">
    <name type="scientific">candidate division KSB3 bacterium</name>
    <dbReference type="NCBI Taxonomy" id="2044937"/>
    <lineage>
        <taxon>Bacteria</taxon>
        <taxon>candidate division KSB3</taxon>
    </lineage>
</organism>
<proteinExistence type="predicted"/>
<gene>
    <name evidence="1" type="ORF">CSB45_15085</name>
</gene>
<reference evidence="1 2" key="1">
    <citation type="submission" date="2017-10" db="EMBL/GenBank/DDBJ databases">
        <title>Novel microbial diversity and functional potential in the marine mammal oral microbiome.</title>
        <authorList>
            <person name="Dudek N.K."/>
            <person name="Sun C.L."/>
            <person name="Burstein D."/>
            <person name="Kantor R.S."/>
            <person name="Aliaga Goltsman D.S."/>
            <person name="Bik E.M."/>
            <person name="Thomas B.C."/>
            <person name="Banfield J.F."/>
            <person name="Relman D.A."/>
        </authorList>
    </citation>
    <scope>NUCLEOTIDE SEQUENCE [LARGE SCALE GENOMIC DNA]</scope>
    <source>
        <strain evidence="1">DOLZORAL124_49_17</strain>
    </source>
</reference>
<evidence type="ECO:0000313" key="2">
    <source>
        <dbReference type="Proteomes" id="UP000229740"/>
    </source>
</evidence>
<dbReference type="GO" id="GO:1901135">
    <property type="term" value="P:carbohydrate derivative metabolic process"/>
    <property type="evidence" value="ECO:0007669"/>
    <property type="project" value="InterPro"/>
</dbReference>
<sequence length="89" mass="9983">MSLIDMDILKFAKQHNTKTNLLTNEPTSPAISLADETAVVPRRSVKFKHSISDSKSVPMTVVNNLLFAVEFTLDKQAKEALDEWHAFNP</sequence>
<dbReference type="Gene3D" id="3.40.50.10490">
    <property type="entry name" value="Glucose-6-phosphate isomerase like protein, domain 1"/>
    <property type="match status" value="1"/>
</dbReference>
<dbReference type="InterPro" id="IPR046348">
    <property type="entry name" value="SIS_dom_sf"/>
</dbReference>
<accession>A0A2G6E0N0</accession>
<evidence type="ECO:0000313" key="1">
    <source>
        <dbReference type="EMBL" id="PID55636.1"/>
    </source>
</evidence>